<evidence type="ECO:0000313" key="2">
    <source>
        <dbReference type="EMBL" id="MCZ4281969.1"/>
    </source>
</evidence>
<dbReference type="Pfam" id="PF24024">
    <property type="entry name" value="DUF7336"/>
    <property type="match status" value="1"/>
</dbReference>
<gene>
    <name evidence="2" type="ORF">O4H49_14350</name>
</gene>
<name>A0ABT4LLM1_9PROT</name>
<dbReference type="RefSeq" id="WP_269424130.1">
    <property type="nucleotide sequence ID" value="NZ_JAPWGY010000005.1"/>
</dbReference>
<feature type="domain" description="DUF7336" evidence="1">
    <location>
        <begin position="48"/>
        <end position="109"/>
    </location>
</feature>
<keyword evidence="3" id="KW-1185">Reference proteome</keyword>
<proteinExistence type="predicted"/>
<dbReference type="InterPro" id="IPR055760">
    <property type="entry name" value="DUF7336"/>
</dbReference>
<comment type="caution">
    <text evidence="2">The sequence shown here is derived from an EMBL/GenBank/DDBJ whole genome shotgun (WGS) entry which is preliminary data.</text>
</comment>
<dbReference type="Proteomes" id="UP001069802">
    <property type="component" value="Unassembled WGS sequence"/>
</dbReference>
<evidence type="ECO:0000313" key="3">
    <source>
        <dbReference type="Proteomes" id="UP001069802"/>
    </source>
</evidence>
<reference evidence="2" key="1">
    <citation type="submission" date="2022-12" db="EMBL/GenBank/DDBJ databases">
        <title>Bacterial isolates from different developmental stages of Nematostella vectensis.</title>
        <authorList>
            <person name="Fraune S."/>
        </authorList>
    </citation>
    <scope>NUCLEOTIDE SEQUENCE</scope>
    <source>
        <strain evidence="2">G21630-S1</strain>
    </source>
</reference>
<protein>
    <recommendedName>
        <fullName evidence="1">DUF7336 domain-containing protein</fullName>
    </recommendedName>
</protein>
<sequence>MTDMGKGIIQKDQPQNIIELKNMVIGLSNKYEEEIVIIKVRSMMKELYIVYHVEEVDEYPENLKTLGVFDSKEKAEAAIQVLKIMPEFAGREEEFTIGDTDLNATYWLKGYSSAL</sequence>
<organism evidence="2 3">
    <name type="scientific">Kiloniella laminariae</name>
    <dbReference type="NCBI Taxonomy" id="454162"/>
    <lineage>
        <taxon>Bacteria</taxon>
        <taxon>Pseudomonadati</taxon>
        <taxon>Pseudomonadota</taxon>
        <taxon>Alphaproteobacteria</taxon>
        <taxon>Rhodospirillales</taxon>
        <taxon>Kiloniellaceae</taxon>
        <taxon>Kiloniella</taxon>
    </lineage>
</organism>
<dbReference type="EMBL" id="JAPWGY010000005">
    <property type="protein sequence ID" value="MCZ4281969.1"/>
    <property type="molecule type" value="Genomic_DNA"/>
</dbReference>
<accession>A0ABT4LLM1</accession>
<evidence type="ECO:0000259" key="1">
    <source>
        <dbReference type="Pfam" id="PF24024"/>
    </source>
</evidence>